<dbReference type="EMBL" id="JBFOLJ010000010">
    <property type="protein sequence ID" value="KAL2501820.1"/>
    <property type="molecule type" value="Genomic_DNA"/>
</dbReference>
<name>A0ABD1SM78_9LAMI</name>
<gene>
    <name evidence="3" type="ORF">Fot_35668</name>
</gene>
<dbReference type="InterPro" id="IPR029036">
    <property type="entry name" value="P5CR_dimer"/>
</dbReference>
<evidence type="ECO:0000313" key="3">
    <source>
        <dbReference type="EMBL" id="KAL2501820.1"/>
    </source>
</evidence>
<dbReference type="AlphaFoldDB" id="A0ABD1SM78"/>
<keyword evidence="1" id="KW-0560">Oxidoreductase</keyword>
<feature type="domain" description="Pyrroline-5-carboxylate reductase dimerisation" evidence="2">
    <location>
        <begin position="77"/>
        <end position="121"/>
    </location>
</feature>
<reference evidence="4" key="1">
    <citation type="submission" date="2024-07" db="EMBL/GenBank/DDBJ databases">
        <title>Two chromosome-level genome assemblies of Korean endemic species Abeliophyllum distichum and Forsythia ovata (Oleaceae).</title>
        <authorList>
            <person name="Jang H."/>
        </authorList>
    </citation>
    <scope>NUCLEOTIDE SEQUENCE [LARGE SCALE GENOMIC DNA]</scope>
</reference>
<dbReference type="PANTHER" id="PTHR11645:SF0">
    <property type="entry name" value="PYRROLINE-5-CARBOXYLATE REDUCTASE 3"/>
    <property type="match status" value="1"/>
</dbReference>
<evidence type="ECO:0000259" key="2">
    <source>
        <dbReference type="Pfam" id="PF14748"/>
    </source>
</evidence>
<sequence length="124" mass="13628">MLKWSRNKAGHSRFIRVMSNTPAAVGNAASEHITIDLDIETKRWGNLTFFYGMFGGSRPAYIFAAGLPRDLALGLAYQTLKDDVASPRGTTIESIHELDKAGFRGILMNAVVTASKRIQELSNN</sequence>
<organism evidence="3 4">
    <name type="scientific">Forsythia ovata</name>
    <dbReference type="NCBI Taxonomy" id="205694"/>
    <lineage>
        <taxon>Eukaryota</taxon>
        <taxon>Viridiplantae</taxon>
        <taxon>Streptophyta</taxon>
        <taxon>Embryophyta</taxon>
        <taxon>Tracheophyta</taxon>
        <taxon>Spermatophyta</taxon>
        <taxon>Magnoliopsida</taxon>
        <taxon>eudicotyledons</taxon>
        <taxon>Gunneridae</taxon>
        <taxon>Pentapetalae</taxon>
        <taxon>asterids</taxon>
        <taxon>lamiids</taxon>
        <taxon>Lamiales</taxon>
        <taxon>Oleaceae</taxon>
        <taxon>Forsythieae</taxon>
        <taxon>Forsythia</taxon>
    </lineage>
</organism>
<dbReference type="Gene3D" id="1.10.3730.10">
    <property type="entry name" value="ProC C-terminal domain-like"/>
    <property type="match status" value="1"/>
</dbReference>
<evidence type="ECO:0000256" key="1">
    <source>
        <dbReference type="ARBA" id="ARBA00023002"/>
    </source>
</evidence>
<comment type="caution">
    <text evidence="3">The sequence shown here is derived from an EMBL/GenBank/DDBJ whole genome shotgun (WGS) entry which is preliminary data.</text>
</comment>
<keyword evidence="4" id="KW-1185">Reference proteome</keyword>
<proteinExistence type="predicted"/>
<dbReference type="Pfam" id="PF14748">
    <property type="entry name" value="P5CR_dimer"/>
    <property type="match status" value="1"/>
</dbReference>
<dbReference type="PANTHER" id="PTHR11645">
    <property type="entry name" value="PYRROLINE-5-CARBOXYLATE REDUCTASE"/>
    <property type="match status" value="1"/>
</dbReference>
<evidence type="ECO:0000313" key="4">
    <source>
        <dbReference type="Proteomes" id="UP001604277"/>
    </source>
</evidence>
<dbReference type="InterPro" id="IPR008927">
    <property type="entry name" value="6-PGluconate_DH-like_C_sf"/>
</dbReference>
<accession>A0ABD1SM78</accession>
<dbReference type="SUPFAM" id="SSF48179">
    <property type="entry name" value="6-phosphogluconate dehydrogenase C-terminal domain-like"/>
    <property type="match status" value="1"/>
</dbReference>
<dbReference type="Proteomes" id="UP001604277">
    <property type="component" value="Unassembled WGS sequence"/>
</dbReference>
<dbReference type="GO" id="GO:0016491">
    <property type="term" value="F:oxidoreductase activity"/>
    <property type="evidence" value="ECO:0007669"/>
    <property type="project" value="UniProtKB-KW"/>
</dbReference>
<protein>
    <submittedName>
        <fullName evidence="3">Pyrroline-5-carboxylate reductase</fullName>
    </submittedName>
</protein>